<sequence length="198" mass="22717">MRDHVAAHICNPAAPQAPARNPQPPSRSVSPLDTYNSHRRIKRPKLGDKKVYRPIRRNTLSRIDETPPAVTIRPRSKSLQHSCDFSSTRVILRSHSNISADTSRSVPVCNDSHELANQNDSHSPQYALPERCDSSSDGSPSSVDRVPPMPPIEPSPYFPQRECYIPYYPHLDHILNRYRWKYNKKMSKHSNVYLAFMY</sequence>
<organism evidence="2 3">
    <name type="scientific">Eumeta variegata</name>
    <name type="common">Bagworm moth</name>
    <name type="synonym">Eumeta japonica</name>
    <dbReference type="NCBI Taxonomy" id="151549"/>
    <lineage>
        <taxon>Eukaryota</taxon>
        <taxon>Metazoa</taxon>
        <taxon>Ecdysozoa</taxon>
        <taxon>Arthropoda</taxon>
        <taxon>Hexapoda</taxon>
        <taxon>Insecta</taxon>
        <taxon>Pterygota</taxon>
        <taxon>Neoptera</taxon>
        <taxon>Endopterygota</taxon>
        <taxon>Lepidoptera</taxon>
        <taxon>Glossata</taxon>
        <taxon>Ditrysia</taxon>
        <taxon>Tineoidea</taxon>
        <taxon>Psychidae</taxon>
        <taxon>Oiketicinae</taxon>
        <taxon>Eumeta</taxon>
    </lineage>
</organism>
<reference evidence="2 3" key="1">
    <citation type="journal article" date="2019" name="Commun. Biol.">
        <title>The bagworm genome reveals a unique fibroin gene that provides high tensile strength.</title>
        <authorList>
            <person name="Kono N."/>
            <person name="Nakamura H."/>
            <person name="Ohtoshi R."/>
            <person name="Tomita M."/>
            <person name="Numata K."/>
            <person name="Arakawa K."/>
        </authorList>
    </citation>
    <scope>NUCLEOTIDE SEQUENCE [LARGE SCALE GENOMIC DNA]</scope>
</reference>
<feature type="compositionally biased region" description="Low complexity" evidence="1">
    <location>
        <begin position="11"/>
        <end position="20"/>
    </location>
</feature>
<dbReference type="AlphaFoldDB" id="A0A4C1VH28"/>
<evidence type="ECO:0000256" key="1">
    <source>
        <dbReference type="SAM" id="MobiDB-lite"/>
    </source>
</evidence>
<keyword evidence="3" id="KW-1185">Reference proteome</keyword>
<gene>
    <name evidence="2" type="ORF">EVAR_28216_1</name>
</gene>
<evidence type="ECO:0000313" key="2">
    <source>
        <dbReference type="EMBL" id="GBP38418.1"/>
    </source>
</evidence>
<dbReference type="Proteomes" id="UP000299102">
    <property type="component" value="Unassembled WGS sequence"/>
</dbReference>
<feature type="region of interest" description="Disordered" evidence="1">
    <location>
        <begin position="101"/>
        <end position="152"/>
    </location>
</feature>
<name>A0A4C1VH28_EUMVA</name>
<feature type="compositionally biased region" description="Polar residues" evidence="1">
    <location>
        <begin position="115"/>
        <end position="124"/>
    </location>
</feature>
<accession>A0A4C1VH28</accession>
<feature type="region of interest" description="Disordered" evidence="1">
    <location>
        <begin position="1"/>
        <end position="79"/>
    </location>
</feature>
<comment type="caution">
    <text evidence="2">The sequence shown here is derived from an EMBL/GenBank/DDBJ whole genome shotgun (WGS) entry which is preliminary data.</text>
</comment>
<protein>
    <submittedName>
        <fullName evidence="2">Uncharacterized protein</fullName>
    </submittedName>
</protein>
<dbReference type="OrthoDB" id="7475597at2759"/>
<dbReference type="EMBL" id="BGZK01000348">
    <property type="protein sequence ID" value="GBP38418.1"/>
    <property type="molecule type" value="Genomic_DNA"/>
</dbReference>
<proteinExistence type="predicted"/>
<feature type="compositionally biased region" description="Low complexity" evidence="1">
    <location>
        <begin position="135"/>
        <end position="146"/>
    </location>
</feature>
<evidence type="ECO:0000313" key="3">
    <source>
        <dbReference type="Proteomes" id="UP000299102"/>
    </source>
</evidence>